<dbReference type="GO" id="GO:0016787">
    <property type="term" value="F:hydrolase activity"/>
    <property type="evidence" value="ECO:0007669"/>
    <property type="project" value="UniProtKB-KW"/>
</dbReference>
<evidence type="ECO:0000313" key="5">
    <source>
        <dbReference type="Proteomes" id="UP000799424"/>
    </source>
</evidence>
<dbReference type="AlphaFoldDB" id="A0A6A6ZDX4"/>
<organism evidence="4 5">
    <name type="scientific">Ophiobolus disseminans</name>
    <dbReference type="NCBI Taxonomy" id="1469910"/>
    <lineage>
        <taxon>Eukaryota</taxon>
        <taxon>Fungi</taxon>
        <taxon>Dikarya</taxon>
        <taxon>Ascomycota</taxon>
        <taxon>Pezizomycotina</taxon>
        <taxon>Dothideomycetes</taxon>
        <taxon>Pleosporomycetidae</taxon>
        <taxon>Pleosporales</taxon>
        <taxon>Pleosporineae</taxon>
        <taxon>Phaeosphaeriaceae</taxon>
        <taxon>Ophiobolus</taxon>
    </lineage>
</organism>
<proteinExistence type="inferred from homology"/>
<dbReference type="PRINTS" id="PR00412">
    <property type="entry name" value="EPOXHYDRLASE"/>
</dbReference>
<dbReference type="InterPro" id="IPR000639">
    <property type="entry name" value="Epox_hydrolase-like"/>
</dbReference>
<gene>
    <name evidence="4" type="ORF">CC86DRAFT_388365</name>
</gene>
<dbReference type="EMBL" id="MU006246">
    <property type="protein sequence ID" value="KAF2819220.1"/>
    <property type="molecule type" value="Genomic_DNA"/>
</dbReference>
<protein>
    <submittedName>
        <fullName evidence="4">Soluble epoxide hydrolase</fullName>
    </submittedName>
</protein>
<dbReference type="InterPro" id="IPR000073">
    <property type="entry name" value="AB_hydrolase_1"/>
</dbReference>
<dbReference type="OrthoDB" id="408373at2759"/>
<reference evidence="4" key="1">
    <citation type="journal article" date="2020" name="Stud. Mycol.">
        <title>101 Dothideomycetes genomes: a test case for predicting lifestyles and emergence of pathogens.</title>
        <authorList>
            <person name="Haridas S."/>
            <person name="Albert R."/>
            <person name="Binder M."/>
            <person name="Bloem J."/>
            <person name="Labutti K."/>
            <person name="Salamov A."/>
            <person name="Andreopoulos B."/>
            <person name="Baker S."/>
            <person name="Barry K."/>
            <person name="Bills G."/>
            <person name="Bluhm B."/>
            <person name="Cannon C."/>
            <person name="Castanera R."/>
            <person name="Culley D."/>
            <person name="Daum C."/>
            <person name="Ezra D."/>
            <person name="Gonzalez J."/>
            <person name="Henrissat B."/>
            <person name="Kuo A."/>
            <person name="Liang C."/>
            <person name="Lipzen A."/>
            <person name="Lutzoni F."/>
            <person name="Magnuson J."/>
            <person name="Mondo S."/>
            <person name="Nolan M."/>
            <person name="Ohm R."/>
            <person name="Pangilinan J."/>
            <person name="Park H.-J."/>
            <person name="Ramirez L."/>
            <person name="Alfaro M."/>
            <person name="Sun H."/>
            <person name="Tritt A."/>
            <person name="Yoshinaga Y."/>
            <person name="Zwiers L.-H."/>
            <person name="Turgeon B."/>
            <person name="Goodwin S."/>
            <person name="Spatafora J."/>
            <person name="Crous P."/>
            <person name="Grigoriev I."/>
        </authorList>
    </citation>
    <scope>NUCLEOTIDE SEQUENCE</scope>
    <source>
        <strain evidence="4">CBS 113818</strain>
    </source>
</reference>
<keyword evidence="1 4" id="KW-0378">Hydrolase</keyword>
<dbReference type="PANTHER" id="PTHR43329">
    <property type="entry name" value="EPOXIDE HYDROLASE"/>
    <property type="match status" value="1"/>
</dbReference>
<accession>A0A6A6ZDX4</accession>
<evidence type="ECO:0000259" key="3">
    <source>
        <dbReference type="Pfam" id="PF00561"/>
    </source>
</evidence>
<dbReference type="PRINTS" id="PR00111">
    <property type="entry name" value="ABHYDROLASE"/>
</dbReference>
<dbReference type="InterPro" id="IPR029058">
    <property type="entry name" value="AB_hydrolase_fold"/>
</dbReference>
<dbReference type="Proteomes" id="UP000799424">
    <property type="component" value="Unassembled WGS sequence"/>
</dbReference>
<evidence type="ECO:0000256" key="2">
    <source>
        <dbReference type="ARBA" id="ARBA00038334"/>
    </source>
</evidence>
<dbReference type="Pfam" id="PF00561">
    <property type="entry name" value="Abhydrolase_1"/>
    <property type="match status" value="1"/>
</dbReference>
<evidence type="ECO:0000256" key="1">
    <source>
        <dbReference type="ARBA" id="ARBA00022801"/>
    </source>
</evidence>
<sequence length="338" mass="37600">MSVPQQPVINSSQRRQRIATITTTANEQIRINYIESRPSTPAKGTILLIHGFPQTSYQFRHVITPLSEAGYRVIAPDYRGAGQSSKPASGYEKTQMAEDLHILLQDHLGIKEKVHVLGHDIGGMIAFAYATRYPSGVASLIWGECPLPGTTLYEEVKTLPDVFHFIFHRVPDLPEFLIAGKEREYVKHFFDKQTFNSGAISASDLEHYVLAYQQPGAIRAGLEVYRAFEKDAKRNRGWVKENGKSSVPTLVMMGKEFLLAAHGTGMASELHEDAEMLVVEESGHYIAEENPTALVKGVLKFVVSLGKPGVVDKLQLAMSWQAQPNFRFEPKQSYATVG</sequence>
<dbReference type="SUPFAM" id="SSF53474">
    <property type="entry name" value="alpha/beta-Hydrolases"/>
    <property type="match status" value="1"/>
</dbReference>
<comment type="similarity">
    <text evidence="2">Belongs to the AB hydrolase superfamily. Epoxide hydrolase family.</text>
</comment>
<evidence type="ECO:0000313" key="4">
    <source>
        <dbReference type="EMBL" id="KAF2819220.1"/>
    </source>
</evidence>
<dbReference type="Gene3D" id="3.40.50.1820">
    <property type="entry name" value="alpha/beta hydrolase"/>
    <property type="match status" value="1"/>
</dbReference>
<keyword evidence="5" id="KW-1185">Reference proteome</keyword>
<feature type="domain" description="AB hydrolase-1" evidence="3">
    <location>
        <begin position="45"/>
        <end position="291"/>
    </location>
</feature>
<name>A0A6A6ZDX4_9PLEO</name>